<dbReference type="InterPro" id="IPR036457">
    <property type="entry name" value="PPM-type-like_dom_sf"/>
</dbReference>
<keyword evidence="11" id="KW-0464">Manganese</keyword>
<dbReference type="SMART" id="SM00065">
    <property type="entry name" value="GAF"/>
    <property type="match status" value="1"/>
</dbReference>
<dbReference type="FunFam" id="3.60.40.10:FF:000005">
    <property type="entry name" value="Serine/threonine protein phosphatase"/>
    <property type="match status" value="1"/>
</dbReference>
<dbReference type="Gene3D" id="3.30.450.40">
    <property type="match status" value="2"/>
</dbReference>
<keyword evidence="6" id="KW-0418">Kinase</keyword>
<keyword evidence="10" id="KW-0904">Protein phosphatase</keyword>
<dbReference type="InterPro" id="IPR029016">
    <property type="entry name" value="GAF-like_dom_sf"/>
</dbReference>
<dbReference type="KEGG" id="stri:C7M71_014055"/>
<evidence type="ECO:0000313" key="19">
    <source>
        <dbReference type="EMBL" id="AXI78392.1"/>
    </source>
</evidence>
<evidence type="ECO:0000256" key="12">
    <source>
        <dbReference type="ARBA" id="ARBA00047761"/>
    </source>
</evidence>
<dbReference type="AlphaFoldDB" id="A0A345SXD7"/>
<dbReference type="EC" id="3.1.3.16" evidence="1"/>
<keyword evidence="2" id="KW-0597">Phosphoprotein</keyword>
<dbReference type="SMART" id="SM00331">
    <property type="entry name" value="PP2C_SIG"/>
    <property type="match status" value="1"/>
</dbReference>
<dbReference type="InterPro" id="IPR003594">
    <property type="entry name" value="HATPase_dom"/>
</dbReference>
<dbReference type="Gene3D" id="3.30.565.10">
    <property type="entry name" value="Histidine kinase-like ATPase, C-terminal domain"/>
    <property type="match status" value="1"/>
</dbReference>
<comment type="function">
    <text evidence="13">Primarily acts as an independent SigF regulator that is sensitive to the osmosensory signal, mediating the cross talk of PknD with the SigF regulon. Possesses both phosphatase and kinase activities. The kinase domain functions as a classic anti-sigma factor-like kinase to phosphorylate the anti-anti-sigma factor domain at the canonical regulatory site, and the phosphatase domain antagonizes this activity.</text>
</comment>
<feature type="domain" description="GAF" evidence="17">
    <location>
        <begin position="420"/>
        <end position="562"/>
    </location>
</feature>
<evidence type="ECO:0000256" key="15">
    <source>
        <dbReference type="ARBA" id="ARBA00081350"/>
    </source>
</evidence>
<evidence type="ECO:0000256" key="1">
    <source>
        <dbReference type="ARBA" id="ARBA00013081"/>
    </source>
</evidence>
<dbReference type="InterPro" id="IPR052016">
    <property type="entry name" value="Bact_Sigma-Reg"/>
</dbReference>
<dbReference type="PANTHER" id="PTHR43156">
    <property type="entry name" value="STAGE II SPORULATION PROTEIN E-RELATED"/>
    <property type="match status" value="1"/>
</dbReference>
<sequence length="935" mass="100628">MAVIWDDVHLLDDAHERFLSGRPVGEQVRRSILTSWQRCRLQGTAVDQIDLPYRQDLDLESSLVRVAGPVLDRLASTLSGMHAVAVLCDEHAQVLQRRAGEASLTRRLDAVQLLPGFGWTEQIAGTNGIGTALEDRRPAFIRGREHFADTIRFFACAAAPIRDPLSGSVQGLVDLTSLREDADPMMLTLVREAVADIEKLLLDQIGERERVLLRTFLQAKRAGGRTGTGVAADELLDQHDWLFLQEKAAELISSGRSAIVEVTLSCGQLVPLLSRPVVSPTGVTGIAVEALLPDGRLQSLDTTPGSTPVQQNGTSVQQEGDTAADPAALWLPPAARPGPPPAARPGPAPCLGGEQPNATDGWLLAVGEPGVGRLALLARRRLGLLCDAGVRIGTTLDVTRTAEELAEVSVPRFADFAAVDLPDAVLEGEEPIGPSGTLRRVAFGAIDQDSHLYQRGALVEYIPTAPQARCLASGQSVLEPRLETAPGWMDQDPARGEMIREAGIHSLITVPVCARGVVLGVASFYRSRFPGAFQEDDLSLAEELVSRAAVCIDNARRYTLEHTTALALQRSLLPRALPEQNAVEVAYRYLPAQAAVGGDWFDVIPLSGARVALAVGDVTGHGLHASATMGRLRTAVRNFSELDLPVDELLTHLDDLVGRLDLEEDTPGGEAGIIGATCLYGVYDPTTRRCALARAGHLAPALVLPDGTVDFPDVPAGPPLGLGGLPFETLDLDVPEGSLLVFYTDGLVQGRHRSIDIGLERMRNTLLRCGGSPEETCRALLEALLPARRSDDVALLVARTRALDARQVAHWELSDDPSAVSRLRTAVIRQLADWGLEELSFTTELIISELATNAIRYATPPAQVRLIRDRVLICEVSDCTSTSPRLRRAAATDEGGRGLFLVAQLAQRWGTRYTASGKAIWAEQPLPSPEPSRER</sequence>
<evidence type="ECO:0000256" key="4">
    <source>
        <dbReference type="ARBA" id="ARBA00022723"/>
    </source>
</evidence>
<keyword evidence="9" id="KW-0460">Magnesium</keyword>
<evidence type="ECO:0000256" key="13">
    <source>
        <dbReference type="ARBA" id="ARBA00056274"/>
    </source>
</evidence>
<evidence type="ECO:0000256" key="7">
    <source>
        <dbReference type="ARBA" id="ARBA00022801"/>
    </source>
</evidence>
<evidence type="ECO:0000259" key="17">
    <source>
        <dbReference type="SMART" id="SM00065"/>
    </source>
</evidence>
<dbReference type="Pfam" id="PF07228">
    <property type="entry name" value="SpoIIE"/>
    <property type="match status" value="1"/>
</dbReference>
<comment type="catalytic activity">
    <reaction evidence="12">
        <text>O-phospho-L-seryl-[protein] + H2O = L-seryl-[protein] + phosphate</text>
        <dbReference type="Rhea" id="RHEA:20629"/>
        <dbReference type="Rhea" id="RHEA-COMP:9863"/>
        <dbReference type="Rhea" id="RHEA-COMP:11604"/>
        <dbReference type="ChEBI" id="CHEBI:15377"/>
        <dbReference type="ChEBI" id="CHEBI:29999"/>
        <dbReference type="ChEBI" id="CHEBI:43474"/>
        <dbReference type="ChEBI" id="CHEBI:83421"/>
        <dbReference type="EC" id="3.1.3.16"/>
    </reaction>
</comment>
<dbReference type="Pfam" id="PF13581">
    <property type="entry name" value="HATPase_c_2"/>
    <property type="match status" value="1"/>
</dbReference>
<feature type="compositionally biased region" description="Polar residues" evidence="16">
    <location>
        <begin position="300"/>
        <end position="320"/>
    </location>
</feature>
<feature type="region of interest" description="Disordered" evidence="16">
    <location>
        <begin position="300"/>
        <end position="322"/>
    </location>
</feature>
<feature type="domain" description="PPM-type phosphatase" evidence="18">
    <location>
        <begin position="580"/>
        <end position="800"/>
    </location>
</feature>
<keyword evidence="4" id="KW-0479">Metal-binding</keyword>
<gene>
    <name evidence="19" type="ORF">C7M71_014055</name>
</gene>
<evidence type="ECO:0000259" key="18">
    <source>
        <dbReference type="SMART" id="SM00331"/>
    </source>
</evidence>
<dbReference type="PANTHER" id="PTHR43156:SF2">
    <property type="entry name" value="STAGE II SPORULATION PROTEIN E"/>
    <property type="match status" value="1"/>
</dbReference>
<proteinExistence type="predicted"/>
<keyword evidence="3" id="KW-0808">Transferase</keyword>
<evidence type="ECO:0000313" key="20">
    <source>
        <dbReference type="Proteomes" id="UP000249340"/>
    </source>
</evidence>
<keyword evidence="5" id="KW-0547">Nucleotide-binding</keyword>
<dbReference type="OrthoDB" id="118142at2"/>
<protein>
    <recommendedName>
        <fullName evidence="1">protein-serine/threonine phosphatase</fullName>
        <ecNumber evidence="1">3.1.3.16</ecNumber>
    </recommendedName>
    <alternativeName>
        <fullName evidence="15">Protein-serine/threonine phosphatase</fullName>
    </alternativeName>
    <alternativeName>
        <fullName evidence="14">Serine/threonine-protein kinase</fullName>
    </alternativeName>
</protein>
<feature type="region of interest" description="Disordered" evidence="16">
    <location>
        <begin position="334"/>
        <end position="354"/>
    </location>
</feature>
<feature type="compositionally biased region" description="Pro residues" evidence="16">
    <location>
        <begin position="334"/>
        <end position="348"/>
    </location>
</feature>
<dbReference type="FunFam" id="3.30.450.40:FF:000035">
    <property type="entry name" value="PAS sensor protein"/>
    <property type="match status" value="1"/>
</dbReference>
<dbReference type="InterPro" id="IPR001932">
    <property type="entry name" value="PPM-type_phosphatase-like_dom"/>
</dbReference>
<dbReference type="Proteomes" id="UP000249340">
    <property type="component" value="Chromosome"/>
</dbReference>
<evidence type="ECO:0000256" key="5">
    <source>
        <dbReference type="ARBA" id="ARBA00022741"/>
    </source>
</evidence>
<dbReference type="GO" id="GO:0016301">
    <property type="term" value="F:kinase activity"/>
    <property type="evidence" value="ECO:0007669"/>
    <property type="project" value="UniProtKB-KW"/>
</dbReference>
<dbReference type="GO" id="GO:0005524">
    <property type="term" value="F:ATP binding"/>
    <property type="evidence" value="ECO:0007669"/>
    <property type="project" value="UniProtKB-KW"/>
</dbReference>
<evidence type="ECO:0000256" key="16">
    <source>
        <dbReference type="SAM" id="MobiDB-lite"/>
    </source>
</evidence>
<accession>A0A345SXD7</accession>
<evidence type="ECO:0000256" key="2">
    <source>
        <dbReference type="ARBA" id="ARBA00022553"/>
    </source>
</evidence>
<evidence type="ECO:0000256" key="9">
    <source>
        <dbReference type="ARBA" id="ARBA00022842"/>
    </source>
</evidence>
<dbReference type="CDD" id="cd16936">
    <property type="entry name" value="HATPase_RsbW-like"/>
    <property type="match status" value="1"/>
</dbReference>
<dbReference type="GO" id="GO:0004722">
    <property type="term" value="F:protein serine/threonine phosphatase activity"/>
    <property type="evidence" value="ECO:0007669"/>
    <property type="project" value="UniProtKB-EC"/>
</dbReference>
<dbReference type="InterPro" id="IPR003018">
    <property type="entry name" value="GAF"/>
</dbReference>
<dbReference type="FunFam" id="3.30.565.10:FF:000028">
    <property type="entry name" value="PAS sensor protein"/>
    <property type="match status" value="1"/>
</dbReference>
<keyword evidence="7" id="KW-0378">Hydrolase</keyword>
<dbReference type="InterPro" id="IPR036890">
    <property type="entry name" value="HATPase_C_sf"/>
</dbReference>
<evidence type="ECO:0000256" key="10">
    <source>
        <dbReference type="ARBA" id="ARBA00022912"/>
    </source>
</evidence>
<dbReference type="EMBL" id="CP031264">
    <property type="protein sequence ID" value="AXI78392.1"/>
    <property type="molecule type" value="Genomic_DNA"/>
</dbReference>
<name>A0A345SXD7_9ACTN</name>
<evidence type="ECO:0000256" key="6">
    <source>
        <dbReference type="ARBA" id="ARBA00022777"/>
    </source>
</evidence>
<keyword evidence="20" id="KW-1185">Reference proteome</keyword>
<dbReference type="Pfam" id="PF01590">
    <property type="entry name" value="GAF"/>
    <property type="match status" value="2"/>
</dbReference>
<dbReference type="Gene3D" id="3.60.40.10">
    <property type="entry name" value="PPM-type phosphatase domain"/>
    <property type="match status" value="1"/>
</dbReference>
<evidence type="ECO:0000256" key="8">
    <source>
        <dbReference type="ARBA" id="ARBA00022840"/>
    </source>
</evidence>
<evidence type="ECO:0000256" key="14">
    <source>
        <dbReference type="ARBA" id="ARBA00075117"/>
    </source>
</evidence>
<evidence type="ECO:0000256" key="3">
    <source>
        <dbReference type="ARBA" id="ARBA00022679"/>
    </source>
</evidence>
<reference evidence="20" key="1">
    <citation type="submission" date="2018-07" db="EMBL/GenBank/DDBJ databases">
        <title>Streptacidiphilus bronchialis DSM 106435 chromosome.</title>
        <authorList>
            <person name="Batra D."/>
            <person name="Gulvik C.A."/>
        </authorList>
    </citation>
    <scope>NUCLEOTIDE SEQUENCE [LARGE SCALE GENOMIC DNA]</scope>
    <source>
        <strain evidence="20">DSM 106435</strain>
    </source>
</reference>
<evidence type="ECO:0000256" key="11">
    <source>
        <dbReference type="ARBA" id="ARBA00023211"/>
    </source>
</evidence>
<dbReference type="RefSeq" id="WP_114914367.1">
    <property type="nucleotide sequence ID" value="NZ_CP031264.1"/>
</dbReference>
<dbReference type="SUPFAM" id="SSF81606">
    <property type="entry name" value="PP2C-like"/>
    <property type="match status" value="1"/>
</dbReference>
<keyword evidence="8" id="KW-0067">ATP-binding</keyword>
<organism evidence="19 20">
    <name type="scientific">Peterkaempfera bronchialis</name>
    <dbReference type="NCBI Taxonomy" id="2126346"/>
    <lineage>
        <taxon>Bacteria</taxon>
        <taxon>Bacillati</taxon>
        <taxon>Actinomycetota</taxon>
        <taxon>Actinomycetes</taxon>
        <taxon>Kitasatosporales</taxon>
        <taxon>Streptomycetaceae</taxon>
        <taxon>Peterkaempfera</taxon>
    </lineage>
</organism>
<dbReference type="GO" id="GO:0046872">
    <property type="term" value="F:metal ion binding"/>
    <property type="evidence" value="ECO:0007669"/>
    <property type="project" value="UniProtKB-KW"/>
</dbReference>
<dbReference type="SUPFAM" id="SSF55781">
    <property type="entry name" value="GAF domain-like"/>
    <property type="match status" value="2"/>
</dbReference>